<geneLocation type="plasmid" evidence="2">
    <name>pdfi3</name>
</geneLocation>
<dbReference type="Proteomes" id="UP000259030">
    <property type="component" value="Plasmid pDFI3"/>
</dbReference>
<sequence length="102" mass="11217">MTTLSSSLLDQIQRRPLVLAGAQQHTRLIATRRLGIAQAKRAHPNWTADPAHRRAVLQAAQTYYAAHLDLRHYLSGVLHALGIDFSGQDLAELTCAVEGLHT</sequence>
<keyword evidence="2" id="KW-1185">Reference proteome</keyword>
<protein>
    <submittedName>
        <fullName evidence="1">Uncharacterized protein</fullName>
    </submittedName>
</protein>
<organism evidence="1 2">
    <name type="scientific">Deinococcus ficus</name>
    <dbReference type="NCBI Taxonomy" id="317577"/>
    <lineage>
        <taxon>Bacteria</taxon>
        <taxon>Thermotogati</taxon>
        <taxon>Deinococcota</taxon>
        <taxon>Deinococci</taxon>
        <taxon>Deinococcales</taxon>
        <taxon>Deinococcaceae</taxon>
        <taxon>Deinococcus</taxon>
    </lineage>
</organism>
<dbReference type="EMBL" id="CP021084">
    <property type="protein sequence ID" value="ASN83340.1"/>
    <property type="molecule type" value="Genomic_DNA"/>
</dbReference>
<name>A0A221T3A8_9DEIO</name>
<dbReference type="AlphaFoldDB" id="A0A221T3A8"/>
<reference evidence="1 2" key="1">
    <citation type="submission" date="2017-05" db="EMBL/GenBank/DDBJ databases">
        <title>The complete genome sequence of Deinococcus ficus isolated from the rhizosphere of the Ficus religiosa L. in Taiwan.</title>
        <authorList>
            <person name="Wu K.-M."/>
            <person name="Liao T.-L."/>
            <person name="Liu Y.-M."/>
            <person name="Young C.-C."/>
            <person name="Tsai S.-F."/>
        </authorList>
    </citation>
    <scope>NUCLEOTIDE SEQUENCE [LARGE SCALE GENOMIC DNA]</scope>
    <source>
        <strain evidence="1 2">CC-FR2-10</strain>
        <plasmid evidence="2">pdfi3</plasmid>
    </source>
</reference>
<evidence type="ECO:0000313" key="2">
    <source>
        <dbReference type="Proteomes" id="UP000259030"/>
    </source>
</evidence>
<proteinExistence type="predicted"/>
<dbReference type="RefSeq" id="WP_027462779.1">
    <property type="nucleotide sequence ID" value="NZ_CP021084.1"/>
</dbReference>
<evidence type="ECO:0000313" key="1">
    <source>
        <dbReference type="EMBL" id="ASN83340.1"/>
    </source>
</evidence>
<gene>
    <name evidence="1" type="ORF">DFI_19270</name>
</gene>
<keyword evidence="1" id="KW-0614">Plasmid</keyword>
<dbReference type="KEGG" id="dfc:DFI_19270"/>
<accession>A0A221T3A8</accession>